<organism evidence="2 3">
    <name type="scientific">Trinickia dabaoshanensis</name>
    <dbReference type="NCBI Taxonomy" id="564714"/>
    <lineage>
        <taxon>Bacteria</taxon>
        <taxon>Pseudomonadati</taxon>
        <taxon>Pseudomonadota</taxon>
        <taxon>Betaproteobacteria</taxon>
        <taxon>Burkholderiales</taxon>
        <taxon>Burkholderiaceae</taxon>
        <taxon>Trinickia</taxon>
    </lineage>
</organism>
<dbReference type="RefSeq" id="WP_102648998.1">
    <property type="nucleotide sequence ID" value="NZ_PNYA01000038.1"/>
</dbReference>
<reference evidence="2 3" key="1">
    <citation type="submission" date="2018-01" db="EMBL/GenBank/DDBJ databases">
        <title>Whole genome analyses suggest that Burkholderia sensu lato contains two further novel genera in the rhizoxinica-symbiotica group Mycetohabitans gen. nov., and Trinickia gen. nov.: implications for the evolution of diazotrophy and nodulation in the Burkholderiaceae.</title>
        <authorList>
            <person name="Estrada-de los Santos P."/>
            <person name="Palmer M."/>
            <person name="Chavez-Ramirez B."/>
            <person name="Beukes C."/>
            <person name="Steenkamp E.T."/>
            <person name="Hirsch A.M."/>
            <person name="Manyaka P."/>
            <person name="Maluk M."/>
            <person name="Lafos M."/>
            <person name="Crook M."/>
            <person name="Gross E."/>
            <person name="Simon M.F."/>
            <person name="Bueno dos Reis Junior F."/>
            <person name="Poole P.S."/>
            <person name="Venter S.N."/>
            <person name="James E.K."/>
        </authorList>
    </citation>
    <scope>NUCLEOTIDE SEQUENCE [LARGE SCALE GENOMIC DNA]</scope>
    <source>
        <strain evidence="2 3">GIMN1.004</strain>
    </source>
</reference>
<gene>
    <name evidence="2" type="ORF">C0Z18_29605</name>
</gene>
<comment type="caution">
    <text evidence="2">The sequence shown here is derived from an EMBL/GenBank/DDBJ whole genome shotgun (WGS) entry which is preliminary data.</text>
</comment>
<proteinExistence type="predicted"/>
<feature type="transmembrane region" description="Helical" evidence="1">
    <location>
        <begin position="89"/>
        <end position="112"/>
    </location>
</feature>
<keyword evidence="1" id="KW-0472">Membrane</keyword>
<protein>
    <submittedName>
        <fullName evidence="2">Anti-sigma factor</fullName>
    </submittedName>
</protein>
<keyword evidence="1" id="KW-0812">Transmembrane</keyword>
<dbReference type="AlphaFoldDB" id="A0A2N7VCW4"/>
<dbReference type="OrthoDB" id="9152892at2"/>
<dbReference type="EMBL" id="PNYA01000038">
    <property type="protein sequence ID" value="PMS14934.1"/>
    <property type="molecule type" value="Genomic_DNA"/>
</dbReference>
<keyword evidence="1" id="KW-1133">Transmembrane helix</keyword>
<sequence length="265" mass="28828">MTGDPNLAPGDGLSQSELDALSAFVDGELPEAERRAIAERLAADPRAAACVMHFRAQRAALRALFADPAAQTSGPCIVLRIRTPWWRHALVAAGSLAAGAALVWLAGALQIYRSPPEAQIAFARQADRAYALYAPEREHAVEVAATREGTVVSWLSKRLNRPLSVPSLAEYGYAFLGGRLLPSLAGPAAQFMYENARGERLALYISAASRGEEPVRTLREGDRRTFYWVSRRTAYALSGDVSDDRLREIAVDVCGDLGGHPEQWR</sequence>
<name>A0A2N7VCW4_9BURK</name>
<dbReference type="Proteomes" id="UP000235616">
    <property type="component" value="Unassembled WGS sequence"/>
</dbReference>
<keyword evidence="3" id="KW-1185">Reference proteome</keyword>
<accession>A0A2N7VCW4</accession>
<evidence type="ECO:0000256" key="1">
    <source>
        <dbReference type="SAM" id="Phobius"/>
    </source>
</evidence>
<evidence type="ECO:0000313" key="3">
    <source>
        <dbReference type="Proteomes" id="UP000235616"/>
    </source>
</evidence>
<evidence type="ECO:0000313" key="2">
    <source>
        <dbReference type="EMBL" id="PMS14934.1"/>
    </source>
</evidence>